<accession>A0AAD7EJ76</accession>
<protein>
    <submittedName>
        <fullName evidence="1">Uncharacterized protein</fullName>
    </submittedName>
</protein>
<reference evidence="1" key="1">
    <citation type="submission" date="2023-03" db="EMBL/GenBank/DDBJ databases">
        <title>Massive genome expansion in bonnet fungi (Mycena s.s.) driven by repeated elements and novel gene families across ecological guilds.</title>
        <authorList>
            <consortium name="Lawrence Berkeley National Laboratory"/>
            <person name="Harder C.B."/>
            <person name="Miyauchi S."/>
            <person name="Viragh M."/>
            <person name="Kuo A."/>
            <person name="Thoen E."/>
            <person name="Andreopoulos B."/>
            <person name="Lu D."/>
            <person name="Skrede I."/>
            <person name="Drula E."/>
            <person name="Henrissat B."/>
            <person name="Morin E."/>
            <person name="Kohler A."/>
            <person name="Barry K."/>
            <person name="LaButti K."/>
            <person name="Morin E."/>
            <person name="Salamov A."/>
            <person name="Lipzen A."/>
            <person name="Mereny Z."/>
            <person name="Hegedus B."/>
            <person name="Baldrian P."/>
            <person name="Stursova M."/>
            <person name="Weitz H."/>
            <person name="Taylor A."/>
            <person name="Grigoriev I.V."/>
            <person name="Nagy L.G."/>
            <person name="Martin F."/>
            <person name="Kauserud H."/>
        </authorList>
    </citation>
    <scope>NUCLEOTIDE SEQUENCE</scope>
    <source>
        <strain evidence="1">CBHHK002</strain>
    </source>
</reference>
<gene>
    <name evidence="1" type="ORF">DFH08DRAFT_1022854</name>
</gene>
<dbReference type="EMBL" id="JARIHO010000037">
    <property type="protein sequence ID" value="KAJ7330539.1"/>
    <property type="molecule type" value="Genomic_DNA"/>
</dbReference>
<name>A0AAD7EJ76_9AGAR</name>
<keyword evidence="2" id="KW-1185">Reference proteome</keyword>
<evidence type="ECO:0000313" key="2">
    <source>
        <dbReference type="Proteomes" id="UP001218218"/>
    </source>
</evidence>
<comment type="caution">
    <text evidence="1">The sequence shown here is derived from an EMBL/GenBank/DDBJ whole genome shotgun (WGS) entry which is preliminary data.</text>
</comment>
<dbReference type="AlphaFoldDB" id="A0AAD7EJ76"/>
<organism evidence="1 2">
    <name type="scientific">Mycena albidolilacea</name>
    <dbReference type="NCBI Taxonomy" id="1033008"/>
    <lineage>
        <taxon>Eukaryota</taxon>
        <taxon>Fungi</taxon>
        <taxon>Dikarya</taxon>
        <taxon>Basidiomycota</taxon>
        <taxon>Agaricomycotina</taxon>
        <taxon>Agaricomycetes</taxon>
        <taxon>Agaricomycetidae</taxon>
        <taxon>Agaricales</taxon>
        <taxon>Marasmiineae</taxon>
        <taxon>Mycenaceae</taxon>
        <taxon>Mycena</taxon>
    </lineage>
</organism>
<proteinExistence type="predicted"/>
<sequence length="253" mass="28074">MDIPQLPVELITEIISTVWHMPLSRTERITFMRSSALVNSTWADIFDLISSRDVHIPSAAFCEHFIQRLHIQPSAIAPPSVFRTLLNLLQGSAKPSLHPARSANLACRSLTIQIINAEVHPSKGGHMRLTMGGVLDSLLETLDAWSLAPNLRRLSIEYLDTGFDDIFDRDALAALPLQISHLDVRYTFSVGMPTWLVESLRKKQERRRHFVWKAPGVTRLSVIGAGKNTIGDLLVSCSNVQTVDGECSSVSQA</sequence>
<dbReference type="Proteomes" id="UP001218218">
    <property type="component" value="Unassembled WGS sequence"/>
</dbReference>
<evidence type="ECO:0000313" key="1">
    <source>
        <dbReference type="EMBL" id="KAJ7330539.1"/>
    </source>
</evidence>